<dbReference type="Proteomes" id="UP000887575">
    <property type="component" value="Unassembled WGS sequence"/>
</dbReference>
<organism evidence="1 2">
    <name type="scientific">Mesorhabditis belari</name>
    <dbReference type="NCBI Taxonomy" id="2138241"/>
    <lineage>
        <taxon>Eukaryota</taxon>
        <taxon>Metazoa</taxon>
        <taxon>Ecdysozoa</taxon>
        <taxon>Nematoda</taxon>
        <taxon>Chromadorea</taxon>
        <taxon>Rhabditida</taxon>
        <taxon>Rhabditina</taxon>
        <taxon>Rhabditomorpha</taxon>
        <taxon>Rhabditoidea</taxon>
        <taxon>Rhabditidae</taxon>
        <taxon>Mesorhabditinae</taxon>
        <taxon>Mesorhabditis</taxon>
    </lineage>
</organism>
<accession>A0AAF3EXX9</accession>
<reference evidence="2" key="1">
    <citation type="submission" date="2024-02" db="UniProtKB">
        <authorList>
            <consortium name="WormBaseParasite"/>
        </authorList>
    </citation>
    <scope>IDENTIFICATION</scope>
</reference>
<evidence type="ECO:0000313" key="1">
    <source>
        <dbReference type="Proteomes" id="UP000887575"/>
    </source>
</evidence>
<proteinExistence type="predicted"/>
<evidence type="ECO:0000313" key="2">
    <source>
        <dbReference type="WBParaSite" id="MBELARI_LOCUS18574"/>
    </source>
</evidence>
<keyword evidence="1" id="KW-1185">Reference proteome</keyword>
<dbReference type="WBParaSite" id="MBELARI_LOCUS18574">
    <property type="protein sequence ID" value="MBELARI_LOCUS18574"/>
    <property type="gene ID" value="MBELARI_LOCUS18574"/>
</dbReference>
<protein>
    <submittedName>
        <fullName evidence="2">Uncharacterized protein</fullName>
    </submittedName>
</protein>
<sequence length="128" mass="14132">MPGASCLFFGVVYPFEMSSGVDQSVSASSFKDIGGAIKKEPLSHGSGLNLEGTIKEGPFWNQGGNMHRSQAAAILQKIDAYDKKLREESAATRRRLYRQIGQNQDTITMLEQKLHNLQFIEVIDLTGN</sequence>
<dbReference type="AlphaFoldDB" id="A0AAF3EXX9"/>
<name>A0AAF3EXX9_9BILA</name>